<organism evidence="2 3">
    <name type="scientific">Pristionchus entomophagus</name>
    <dbReference type="NCBI Taxonomy" id="358040"/>
    <lineage>
        <taxon>Eukaryota</taxon>
        <taxon>Metazoa</taxon>
        <taxon>Ecdysozoa</taxon>
        <taxon>Nematoda</taxon>
        <taxon>Chromadorea</taxon>
        <taxon>Rhabditida</taxon>
        <taxon>Rhabditina</taxon>
        <taxon>Diplogasteromorpha</taxon>
        <taxon>Diplogasteroidea</taxon>
        <taxon>Neodiplogasteridae</taxon>
        <taxon>Pristionchus</taxon>
    </lineage>
</organism>
<dbReference type="AlphaFoldDB" id="A0AAV5T8H9"/>
<dbReference type="InterPro" id="IPR011009">
    <property type="entry name" value="Kinase-like_dom_sf"/>
</dbReference>
<dbReference type="SMART" id="SM00587">
    <property type="entry name" value="CHK"/>
    <property type="match status" value="1"/>
</dbReference>
<evidence type="ECO:0000313" key="2">
    <source>
        <dbReference type="EMBL" id="GMS91886.1"/>
    </source>
</evidence>
<feature type="domain" description="CHK kinase-like" evidence="1">
    <location>
        <begin position="56"/>
        <end position="240"/>
    </location>
</feature>
<sequence>MFDGNEAAWDMMESKLRDVHDVEVITYDFLNDFEGLMMPKKYYGRRVGPEDKTGGQICLEYMENSRMMNFHEKHTVEHVKQIARAIGKIQACSLKKEPTAPELMKDFFEEFMSTMTLEAYSGMFKGMLLLDNTKQTRDLMETIDKLVSDYYGSNFASTICQKLGFRPVLVNGDLRTENVLFDKDTGDLAALIDWQCTHLGVGVEDLHRIALFALTKSDRSASTPMLIEEMYDSLVENLDGAEPPYSLETLLLLSDLIFPHCAFFFAAGCAA</sequence>
<dbReference type="Gene3D" id="3.90.1200.10">
    <property type="match status" value="1"/>
</dbReference>
<reference evidence="2" key="1">
    <citation type="submission" date="2023-10" db="EMBL/GenBank/DDBJ databases">
        <title>Genome assembly of Pristionchus species.</title>
        <authorList>
            <person name="Yoshida K."/>
            <person name="Sommer R.J."/>
        </authorList>
    </citation>
    <scope>NUCLEOTIDE SEQUENCE</scope>
    <source>
        <strain evidence="2">RS0144</strain>
    </source>
</reference>
<dbReference type="PANTHER" id="PTHR23020">
    <property type="entry name" value="UNCHARACTERIZED NUCLEAR HORMONE RECEPTOR-RELATED"/>
    <property type="match status" value="1"/>
</dbReference>
<evidence type="ECO:0000313" key="3">
    <source>
        <dbReference type="Proteomes" id="UP001432027"/>
    </source>
</evidence>
<keyword evidence="3" id="KW-1185">Reference proteome</keyword>
<name>A0AAV5T8H9_9BILA</name>
<accession>A0AAV5T8H9</accession>
<dbReference type="InterPro" id="IPR052961">
    <property type="entry name" value="Oxido-Kinase-like_Enzymes"/>
</dbReference>
<protein>
    <recommendedName>
        <fullName evidence="1">CHK kinase-like domain-containing protein</fullName>
    </recommendedName>
</protein>
<dbReference type="InterPro" id="IPR012877">
    <property type="entry name" value="Dhs-27"/>
</dbReference>
<dbReference type="Pfam" id="PF07914">
    <property type="entry name" value="DUF1679"/>
    <property type="match status" value="1"/>
</dbReference>
<evidence type="ECO:0000259" key="1">
    <source>
        <dbReference type="SMART" id="SM00587"/>
    </source>
</evidence>
<gene>
    <name evidence="2" type="ORF">PENTCL1PPCAC_14061</name>
</gene>
<dbReference type="Proteomes" id="UP001432027">
    <property type="component" value="Unassembled WGS sequence"/>
</dbReference>
<feature type="non-terminal residue" evidence="2">
    <location>
        <position position="271"/>
    </location>
</feature>
<dbReference type="EMBL" id="BTSX01000004">
    <property type="protein sequence ID" value="GMS91886.1"/>
    <property type="molecule type" value="Genomic_DNA"/>
</dbReference>
<dbReference type="PANTHER" id="PTHR23020:SF8">
    <property type="entry name" value="CHK KINASE-LIKE DOMAIN-CONTAINING PROTEIN"/>
    <property type="match status" value="1"/>
</dbReference>
<proteinExistence type="predicted"/>
<dbReference type="SUPFAM" id="SSF56112">
    <property type="entry name" value="Protein kinase-like (PK-like)"/>
    <property type="match status" value="1"/>
</dbReference>
<comment type="caution">
    <text evidence="2">The sequence shown here is derived from an EMBL/GenBank/DDBJ whole genome shotgun (WGS) entry which is preliminary data.</text>
</comment>
<dbReference type="InterPro" id="IPR015897">
    <property type="entry name" value="CHK_kinase-like"/>
</dbReference>